<reference evidence="1" key="2">
    <citation type="submission" date="2021-08" db="EMBL/GenBank/DDBJ databases">
        <authorList>
            <person name="Eriksson T."/>
        </authorList>
    </citation>
    <scope>NUCLEOTIDE SEQUENCE</scope>
    <source>
        <strain evidence="1">Stoneville</strain>
        <tissue evidence="1">Whole head</tissue>
    </source>
</reference>
<organism evidence="1 2">
    <name type="scientific">Tenebrio molitor</name>
    <name type="common">Yellow mealworm beetle</name>
    <dbReference type="NCBI Taxonomy" id="7067"/>
    <lineage>
        <taxon>Eukaryota</taxon>
        <taxon>Metazoa</taxon>
        <taxon>Ecdysozoa</taxon>
        <taxon>Arthropoda</taxon>
        <taxon>Hexapoda</taxon>
        <taxon>Insecta</taxon>
        <taxon>Pterygota</taxon>
        <taxon>Neoptera</taxon>
        <taxon>Endopterygota</taxon>
        <taxon>Coleoptera</taxon>
        <taxon>Polyphaga</taxon>
        <taxon>Cucujiformia</taxon>
        <taxon>Tenebrionidae</taxon>
        <taxon>Tenebrio</taxon>
    </lineage>
</organism>
<dbReference type="AlphaFoldDB" id="A0A8J6H0H5"/>
<name>A0A8J6H0H5_TENMO</name>
<accession>A0A8J6H0H5</accession>
<dbReference type="EMBL" id="JABDTM020028100">
    <property type="protein sequence ID" value="KAH0809500.1"/>
    <property type="molecule type" value="Genomic_DNA"/>
</dbReference>
<dbReference type="Proteomes" id="UP000719412">
    <property type="component" value="Unassembled WGS sequence"/>
</dbReference>
<protein>
    <submittedName>
        <fullName evidence="1">Uncharacterized protein</fullName>
    </submittedName>
</protein>
<sequence>MTYIVQIGRFFVSFVSTDGRGVTQHRSQTLLFLLKCESARSAFWIDVISQEVDFSWFADRDGRFEELEVSEASEGARITETVRDKTVAFAPPPSIPDPHIALASRTCNCISSKNPRMFLAANEERPHTISRPASLESTGRVVSFWGAEVIDVPFESWGHNYRKTPAEQEALAKSWTCTRRDKSQAFTKKWEKLGDNNKQLCEERELKTFFSLGCSTETDDRLS</sequence>
<reference evidence="1" key="1">
    <citation type="journal article" date="2020" name="J Insects Food Feed">
        <title>The yellow mealworm (Tenebrio molitor) genome: a resource for the emerging insects as food and feed industry.</title>
        <authorList>
            <person name="Eriksson T."/>
            <person name="Andere A."/>
            <person name="Kelstrup H."/>
            <person name="Emery V."/>
            <person name="Picard C."/>
        </authorList>
    </citation>
    <scope>NUCLEOTIDE SEQUENCE</scope>
    <source>
        <strain evidence="1">Stoneville</strain>
        <tissue evidence="1">Whole head</tissue>
    </source>
</reference>
<proteinExistence type="predicted"/>
<gene>
    <name evidence="1" type="ORF">GEV33_013292</name>
</gene>
<evidence type="ECO:0000313" key="2">
    <source>
        <dbReference type="Proteomes" id="UP000719412"/>
    </source>
</evidence>
<evidence type="ECO:0000313" key="1">
    <source>
        <dbReference type="EMBL" id="KAH0809500.1"/>
    </source>
</evidence>
<keyword evidence="2" id="KW-1185">Reference proteome</keyword>
<comment type="caution">
    <text evidence="1">The sequence shown here is derived from an EMBL/GenBank/DDBJ whole genome shotgun (WGS) entry which is preliminary data.</text>
</comment>